<gene>
    <name evidence="2" type="ORF">ACG0Z6_02300</name>
</gene>
<comment type="caution">
    <text evidence="2">The sequence shown here is derived from an EMBL/GenBank/DDBJ whole genome shotgun (WGS) entry which is preliminary data.</text>
</comment>
<organism evidence="2 3">
    <name type="scientific">Roseateles rivi</name>
    <dbReference type="NCBI Taxonomy" id="3299028"/>
    <lineage>
        <taxon>Bacteria</taxon>
        <taxon>Pseudomonadati</taxon>
        <taxon>Pseudomonadota</taxon>
        <taxon>Betaproteobacteria</taxon>
        <taxon>Burkholderiales</taxon>
        <taxon>Sphaerotilaceae</taxon>
        <taxon>Roseateles</taxon>
    </lineage>
</organism>
<feature type="transmembrane region" description="Helical" evidence="1">
    <location>
        <begin position="6"/>
        <end position="32"/>
    </location>
</feature>
<sequence>MSPLDALWHVGNLLAPPWCVAAVMALLLCLLWRPQARAAGWRRLWLWGGVGGTLGLGLGLALVGRDGSMSTYALMLAGQSLAQWWRLERAQPA</sequence>
<dbReference type="Proteomes" id="UP001606099">
    <property type="component" value="Unassembled WGS sequence"/>
</dbReference>
<reference evidence="2 3" key="1">
    <citation type="submission" date="2024-08" db="EMBL/GenBank/DDBJ databases">
        <authorList>
            <person name="Lu H."/>
        </authorList>
    </citation>
    <scope>NUCLEOTIDE SEQUENCE [LARGE SCALE GENOMIC DNA]</scope>
    <source>
        <strain evidence="2 3">BYS180W</strain>
    </source>
</reference>
<proteinExistence type="predicted"/>
<keyword evidence="3" id="KW-1185">Reference proteome</keyword>
<protein>
    <submittedName>
        <fullName evidence="2">Uncharacterized protein</fullName>
    </submittedName>
</protein>
<evidence type="ECO:0000256" key="1">
    <source>
        <dbReference type="SAM" id="Phobius"/>
    </source>
</evidence>
<keyword evidence="1" id="KW-0472">Membrane</keyword>
<evidence type="ECO:0000313" key="2">
    <source>
        <dbReference type="EMBL" id="MFG6447070.1"/>
    </source>
</evidence>
<keyword evidence="1" id="KW-0812">Transmembrane</keyword>
<evidence type="ECO:0000313" key="3">
    <source>
        <dbReference type="Proteomes" id="UP001606099"/>
    </source>
</evidence>
<dbReference type="RefSeq" id="WP_394458443.1">
    <property type="nucleotide sequence ID" value="NZ_JBIGHZ010000001.1"/>
</dbReference>
<accession>A0ABW7FS43</accession>
<feature type="transmembrane region" description="Helical" evidence="1">
    <location>
        <begin position="44"/>
        <end position="63"/>
    </location>
</feature>
<keyword evidence="1" id="KW-1133">Transmembrane helix</keyword>
<name>A0ABW7FS43_9BURK</name>
<dbReference type="EMBL" id="JBIGHZ010000001">
    <property type="protein sequence ID" value="MFG6447070.1"/>
    <property type="molecule type" value="Genomic_DNA"/>
</dbReference>